<proteinExistence type="predicted"/>
<accession>A0AAD4MK49</accession>
<evidence type="ECO:0000256" key="1">
    <source>
        <dbReference type="SAM" id="SignalP"/>
    </source>
</evidence>
<reference evidence="2" key="1">
    <citation type="submission" date="2022-01" db="EMBL/GenBank/DDBJ databases">
        <title>Genome Sequence Resource for Two Populations of Ditylenchus destructor, the Migratory Endoparasitic Phytonematode.</title>
        <authorList>
            <person name="Zhang H."/>
            <person name="Lin R."/>
            <person name="Xie B."/>
        </authorList>
    </citation>
    <scope>NUCLEOTIDE SEQUENCE</scope>
    <source>
        <strain evidence="2">BazhouSP</strain>
    </source>
</reference>
<dbReference type="EMBL" id="JAKKPZ010000252">
    <property type="protein sequence ID" value="KAI1697758.1"/>
    <property type="molecule type" value="Genomic_DNA"/>
</dbReference>
<dbReference type="AlphaFoldDB" id="A0AAD4MK49"/>
<protein>
    <submittedName>
        <fullName evidence="2">Uncharacterized protein</fullName>
    </submittedName>
</protein>
<gene>
    <name evidence="2" type="ORF">DdX_18317</name>
</gene>
<evidence type="ECO:0000313" key="2">
    <source>
        <dbReference type="EMBL" id="KAI1697758.1"/>
    </source>
</evidence>
<dbReference type="Proteomes" id="UP001201812">
    <property type="component" value="Unassembled WGS sequence"/>
</dbReference>
<dbReference type="Gene3D" id="3.90.280.10">
    <property type="entry name" value="PEBP-like"/>
    <property type="match status" value="1"/>
</dbReference>
<feature type="signal peptide" evidence="1">
    <location>
        <begin position="1"/>
        <end position="18"/>
    </location>
</feature>
<evidence type="ECO:0000313" key="3">
    <source>
        <dbReference type="Proteomes" id="UP001201812"/>
    </source>
</evidence>
<keyword evidence="1" id="KW-0732">Signal</keyword>
<name>A0AAD4MK49_9BILA</name>
<dbReference type="InterPro" id="IPR036610">
    <property type="entry name" value="PEBP-like_sf"/>
</dbReference>
<organism evidence="2 3">
    <name type="scientific">Ditylenchus destructor</name>
    <dbReference type="NCBI Taxonomy" id="166010"/>
    <lineage>
        <taxon>Eukaryota</taxon>
        <taxon>Metazoa</taxon>
        <taxon>Ecdysozoa</taxon>
        <taxon>Nematoda</taxon>
        <taxon>Chromadorea</taxon>
        <taxon>Rhabditida</taxon>
        <taxon>Tylenchina</taxon>
        <taxon>Tylenchomorpha</taxon>
        <taxon>Sphaerularioidea</taxon>
        <taxon>Anguinidae</taxon>
        <taxon>Anguininae</taxon>
        <taxon>Ditylenchus</taxon>
    </lineage>
</organism>
<keyword evidence="3" id="KW-1185">Reference proteome</keyword>
<sequence length="104" mass="11562">MIIHYLFLCTLSLGYAAGTELEDKLDSYGIGTDIIGEIPTTALNVDYLHDDDQMTLDDNYVGEIVSPNKAKDKPFLVTWNLEEGEDEEGNDLYALVMIGENENA</sequence>
<feature type="chain" id="PRO_5042008140" evidence="1">
    <location>
        <begin position="19"/>
        <end position="104"/>
    </location>
</feature>
<comment type="caution">
    <text evidence="2">The sequence shown here is derived from an EMBL/GenBank/DDBJ whole genome shotgun (WGS) entry which is preliminary data.</text>
</comment>